<sequence length="268" mass="30178">MRGRALKISAPRRLVGDLMRFSIGVPRVTVQRHMNLGPLVRARMAQQPKPSWSAIFVKGYALLARETPEFRRAYVKLPWPQFYEYPVSVASIAHEREYEGERAVLLSRIKGPERCSIAELHASIHTARSRPVMEIREFRRALRMARVPTPIRRALMWLGLNIARQRPNYFGTFQFSVYSGLGAESLNPLTPLTTLLNYGPIGDDGSVTVRIHYDHRVMDGANVARALDRFEEILNGEIADEVMQFGESSLPAQKTPQAGKQPRTGAGG</sequence>
<evidence type="ECO:0008006" key="3">
    <source>
        <dbReference type="Google" id="ProtNLM"/>
    </source>
</evidence>
<dbReference type="EMBL" id="CP159253">
    <property type="protein sequence ID" value="XCG47486.1"/>
    <property type="molecule type" value="Genomic_DNA"/>
</dbReference>
<gene>
    <name evidence="2" type="ORF">ABVK50_19725</name>
</gene>
<protein>
    <recommendedName>
        <fullName evidence="3">2-oxo acid dehydrogenase subunit E2</fullName>
    </recommendedName>
</protein>
<dbReference type="SUPFAM" id="SSF52777">
    <property type="entry name" value="CoA-dependent acyltransferases"/>
    <property type="match status" value="1"/>
</dbReference>
<evidence type="ECO:0000256" key="1">
    <source>
        <dbReference type="SAM" id="MobiDB-lite"/>
    </source>
</evidence>
<dbReference type="RefSeq" id="WP_353644966.1">
    <property type="nucleotide sequence ID" value="NZ_CP159253.1"/>
</dbReference>
<feature type="region of interest" description="Disordered" evidence="1">
    <location>
        <begin position="248"/>
        <end position="268"/>
    </location>
</feature>
<evidence type="ECO:0000313" key="2">
    <source>
        <dbReference type="EMBL" id="XCG47486.1"/>
    </source>
</evidence>
<proteinExistence type="predicted"/>
<organism evidence="2">
    <name type="scientific">Mesorhizobium sp. WSM2240</name>
    <dbReference type="NCBI Taxonomy" id="3228851"/>
    <lineage>
        <taxon>Bacteria</taxon>
        <taxon>Pseudomonadati</taxon>
        <taxon>Pseudomonadota</taxon>
        <taxon>Alphaproteobacteria</taxon>
        <taxon>Hyphomicrobiales</taxon>
        <taxon>Phyllobacteriaceae</taxon>
        <taxon>Mesorhizobium</taxon>
    </lineage>
</organism>
<reference evidence="2" key="1">
    <citation type="submission" date="2024-06" db="EMBL/GenBank/DDBJ databases">
        <title>Mesorhizobium karijinii sp. nov., a symbiont of the iconic Swainsona formosa from arid Australia.</title>
        <authorList>
            <person name="Hill Y.J."/>
            <person name="Watkin E.L.J."/>
            <person name="O'Hara G.W."/>
            <person name="Terpolilli J."/>
            <person name="Tye M.L."/>
            <person name="Kohlmeier M.G."/>
        </authorList>
    </citation>
    <scope>NUCLEOTIDE SEQUENCE</scope>
    <source>
        <strain evidence="2">WSM2240</strain>
    </source>
</reference>
<dbReference type="InterPro" id="IPR023213">
    <property type="entry name" value="CAT-like_dom_sf"/>
</dbReference>
<feature type="compositionally biased region" description="Polar residues" evidence="1">
    <location>
        <begin position="248"/>
        <end position="258"/>
    </location>
</feature>
<name>A0AAU8CKS8_9HYPH</name>
<accession>A0AAU8CKS8</accession>
<dbReference type="AlphaFoldDB" id="A0AAU8CKS8"/>
<dbReference type="Gene3D" id="3.30.559.10">
    <property type="entry name" value="Chloramphenicol acetyltransferase-like domain"/>
    <property type="match status" value="1"/>
</dbReference>